<dbReference type="SMART" id="SM00448">
    <property type="entry name" value="REC"/>
    <property type="match status" value="2"/>
</dbReference>
<keyword evidence="7 14" id="KW-0067">ATP-binding</keyword>
<evidence type="ECO:0000256" key="6">
    <source>
        <dbReference type="ARBA" id="ARBA00022777"/>
    </source>
</evidence>
<evidence type="ECO:0000259" key="12">
    <source>
        <dbReference type="PROSITE" id="PS50109"/>
    </source>
</evidence>
<dbReference type="Proteomes" id="UP001060336">
    <property type="component" value="Chromosome"/>
</dbReference>
<dbReference type="Pfam" id="PF12860">
    <property type="entry name" value="PAS_7"/>
    <property type="match status" value="1"/>
</dbReference>
<feature type="domain" description="Response regulatory" evidence="13">
    <location>
        <begin position="514"/>
        <end position="635"/>
    </location>
</feature>
<dbReference type="InterPro" id="IPR003594">
    <property type="entry name" value="HATPase_dom"/>
</dbReference>
<dbReference type="InterPro" id="IPR001789">
    <property type="entry name" value="Sig_transdc_resp-reg_receiver"/>
</dbReference>
<evidence type="ECO:0000313" key="14">
    <source>
        <dbReference type="EMBL" id="UUX52200.1"/>
    </source>
</evidence>
<dbReference type="Pfam" id="PF13492">
    <property type="entry name" value="GAF_3"/>
    <property type="match status" value="1"/>
</dbReference>
<dbReference type="InterPro" id="IPR005467">
    <property type="entry name" value="His_kinase_dom"/>
</dbReference>
<dbReference type="InterPro" id="IPR035965">
    <property type="entry name" value="PAS-like_dom_sf"/>
</dbReference>
<evidence type="ECO:0000259" key="13">
    <source>
        <dbReference type="PROSITE" id="PS50110"/>
    </source>
</evidence>
<keyword evidence="4" id="KW-0808">Transferase</keyword>
<reference evidence="14" key="1">
    <citation type="submission" date="2022-08" db="EMBL/GenBank/DDBJ databases">
        <title>Nisaea acidiphila sp. nov., isolated from a marine algal debris and emended description of the genus Nisaea Urios et al. 2008.</title>
        <authorList>
            <person name="Kwon K."/>
        </authorList>
    </citation>
    <scope>NUCLEOTIDE SEQUENCE</scope>
    <source>
        <strain evidence="14">MEBiC11861</strain>
    </source>
</reference>
<dbReference type="InterPro" id="IPR011006">
    <property type="entry name" value="CheY-like_superfamily"/>
</dbReference>
<dbReference type="CDD" id="cd16922">
    <property type="entry name" value="HATPase_EvgS-ArcB-TorS-like"/>
    <property type="match status" value="1"/>
</dbReference>
<dbReference type="PANTHER" id="PTHR45339:SF3">
    <property type="entry name" value="HISTIDINE KINASE"/>
    <property type="match status" value="1"/>
</dbReference>
<dbReference type="InterPro" id="IPR036097">
    <property type="entry name" value="HisK_dim/P_sf"/>
</dbReference>
<dbReference type="EMBL" id="CP102480">
    <property type="protein sequence ID" value="UUX52200.1"/>
    <property type="molecule type" value="Genomic_DNA"/>
</dbReference>
<keyword evidence="15" id="KW-1185">Reference proteome</keyword>
<keyword evidence="3 11" id="KW-0597">Phosphoprotein</keyword>
<name>A0A9J7AY54_9PROT</name>
<evidence type="ECO:0000256" key="10">
    <source>
        <dbReference type="ARBA" id="ARBA00068150"/>
    </source>
</evidence>
<feature type="domain" description="Response regulatory" evidence="13">
    <location>
        <begin position="660"/>
        <end position="779"/>
    </location>
</feature>
<dbReference type="AlphaFoldDB" id="A0A9J7AY54"/>
<dbReference type="PANTHER" id="PTHR45339">
    <property type="entry name" value="HYBRID SIGNAL TRANSDUCTION HISTIDINE KINASE J"/>
    <property type="match status" value="1"/>
</dbReference>
<dbReference type="Pfam" id="PF00072">
    <property type="entry name" value="Response_reg"/>
    <property type="match status" value="1"/>
</dbReference>
<evidence type="ECO:0000256" key="5">
    <source>
        <dbReference type="ARBA" id="ARBA00022741"/>
    </source>
</evidence>
<accession>A0A9J7AY54</accession>
<dbReference type="PROSITE" id="PS50109">
    <property type="entry name" value="HIS_KIN"/>
    <property type="match status" value="1"/>
</dbReference>
<evidence type="ECO:0000256" key="9">
    <source>
        <dbReference type="ARBA" id="ARBA00064003"/>
    </source>
</evidence>
<dbReference type="GO" id="GO:0000155">
    <property type="term" value="F:phosphorelay sensor kinase activity"/>
    <property type="evidence" value="ECO:0007669"/>
    <property type="project" value="InterPro"/>
</dbReference>
<feature type="domain" description="Histidine kinase" evidence="12">
    <location>
        <begin position="274"/>
        <end position="495"/>
    </location>
</feature>
<keyword evidence="5" id="KW-0547">Nucleotide-binding</keyword>
<evidence type="ECO:0000256" key="2">
    <source>
        <dbReference type="ARBA" id="ARBA00012438"/>
    </source>
</evidence>
<dbReference type="Gene3D" id="1.10.287.130">
    <property type="match status" value="1"/>
</dbReference>
<keyword evidence="6" id="KW-0418">Kinase</keyword>
<dbReference type="Gene3D" id="3.30.450.20">
    <property type="entry name" value="PAS domain"/>
    <property type="match status" value="1"/>
</dbReference>
<dbReference type="InterPro" id="IPR004358">
    <property type="entry name" value="Sig_transdc_His_kin-like_C"/>
</dbReference>
<dbReference type="CDD" id="cd00082">
    <property type="entry name" value="HisKA"/>
    <property type="match status" value="1"/>
</dbReference>
<dbReference type="EC" id="2.7.13.3" evidence="2"/>
<comment type="catalytic activity">
    <reaction evidence="1">
        <text>ATP + protein L-histidine = ADP + protein N-phospho-L-histidine.</text>
        <dbReference type="EC" id="2.7.13.3"/>
    </reaction>
</comment>
<dbReference type="PROSITE" id="PS50110">
    <property type="entry name" value="RESPONSE_REGULATORY"/>
    <property type="match status" value="2"/>
</dbReference>
<evidence type="ECO:0000256" key="3">
    <source>
        <dbReference type="ARBA" id="ARBA00022553"/>
    </source>
</evidence>
<evidence type="ECO:0000256" key="11">
    <source>
        <dbReference type="PROSITE-ProRule" id="PRU00169"/>
    </source>
</evidence>
<feature type="modified residue" description="4-aspartylphosphate" evidence="11">
    <location>
        <position position="565"/>
    </location>
</feature>
<dbReference type="CDD" id="cd17546">
    <property type="entry name" value="REC_hyHK_CKI1_RcsC-like"/>
    <property type="match status" value="1"/>
</dbReference>
<evidence type="ECO:0000256" key="1">
    <source>
        <dbReference type="ARBA" id="ARBA00000085"/>
    </source>
</evidence>
<dbReference type="SUPFAM" id="SSF47384">
    <property type="entry name" value="Homodimeric domain of signal transducing histidine kinase"/>
    <property type="match status" value="1"/>
</dbReference>
<dbReference type="GO" id="GO:0005524">
    <property type="term" value="F:ATP binding"/>
    <property type="evidence" value="ECO:0007669"/>
    <property type="project" value="UniProtKB-KW"/>
</dbReference>
<gene>
    <name evidence="14" type="ORF">NUH88_05065</name>
</gene>
<dbReference type="SUPFAM" id="SSF52172">
    <property type="entry name" value="CheY-like"/>
    <property type="match status" value="2"/>
</dbReference>
<comment type="subunit">
    <text evidence="9">At low DSF concentrations, interacts with RpfF.</text>
</comment>
<evidence type="ECO:0000256" key="4">
    <source>
        <dbReference type="ARBA" id="ARBA00022679"/>
    </source>
</evidence>
<dbReference type="Pfam" id="PF02518">
    <property type="entry name" value="HATPase_c"/>
    <property type="match status" value="1"/>
</dbReference>
<dbReference type="SUPFAM" id="SSF55781">
    <property type="entry name" value="GAF domain-like"/>
    <property type="match status" value="1"/>
</dbReference>
<organism evidence="14 15">
    <name type="scientific">Nisaea acidiphila</name>
    <dbReference type="NCBI Taxonomy" id="1862145"/>
    <lineage>
        <taxon>Bacteria</taxon>
        <taxon>Pseudomonadati</taxon>
        <taxon>Pseudomonadota</taxon>
        <taxon>Alphaproteobacteria</taxon>
        <taxon>Rhodospirillales</taxon>
        <taxon>Thalassobaculaceae</taxon>
        <taxon>Nisaea</taxon>
    </lineage>
</organism>
<dbReference type="SUPFAM" id="SSF55874">
    <property type="entry name" value="ATPase domain of HSP90 chaperone/DNA topoisomerase II/histidine kinase"/>
    <property type="match status" value="1"/>
</dbReference>
<dbReference type="KEGG" id="naci:NUH88_05065"/>
<dbReference type="Gene3D" id="3.30.565.10">
    <property type="entry name" value="Histidine kinase-like ATPase, C-terminal domain"/>
    <property type="match status" value="1"/>
</dbReference>
<dbReference type="Pfam" id="PF00512">
    <property type="entry name" value="HisKA"/>
    <property type="match status" value="1"/>
</dbReference>
<dbReference type="InterPro" id="IPR029016">
    <property type="entry name" value="GAF-like_dom_sf"/>
</dbReference>
<proteinExistence type="predicted"/>
<protein>
    <recommendedName>
        <fullName evidence="10">Sensory/regulatory protein RpfC</fullName>
        <ecNumber evidence="2">2.7.13.3</ecNumber>
    </recommendedName>
</protein>
<dbReference type="RefSeq" id="WP_257772145.1">
    <property type="nucleotide sequence ID" value="NZ_CP102480.1"/>
</dbReference>
<evidence type="ECO:0000313" key="15">
    <source>
        <dbReference type="Proteomes" id="UP001060336"/>
    </source>
</evidence>
<dbReference type="FunFam" id="3.30.565.10:FF:000010">
    <property type="entry name" value="Sensor histidine kinase RcsC"/>
    <property type="match status" value="1"/>
</dbReference>
<dbReference type="SMART" id="SM00388">
    <property type="entry name" value="HisKA"/>
    <property type="match status" value="1"/>
</dbReference>
<dbReference type="PRINTS" id="PR00344">
    <property type="entry name" value="BCTRLSENSOR"/>
</dbReference>
<sequence length="784" mass="84183">MPCDRAQLLLVDNEHQTLVSEPGQTVGAIPLTDPDSLFARCIRSRAPISAMDLSPSTPAAQGSHLAAPLVTASGTIGAIAASSTQADAFSDTDREILSAVSATAALVLLAFLDNGRVLAAARDQSRQLHAELDAALHAIPHPVIIYDKEFNFRAWNDAFVEIQGYSHELMREMGGMAGLIRYEVEELNSFPGQTYEEVWQQYRDYYKFEDFNHSYQYWPMRQKHIDRRTSRTASGGWVSVLVDITEWIDDQEKIRQAKEEAEAAARAKAAFLANMSHEIRTPLNAIIGFTQLVLRGDLTAKQRDQLTQVEGSGQLLLRILDDILDFSRIDAGMLQLEDVLFKRDDVLANVITLTANNLNAPDVDLLLSVGEGVPEVLVGDPLRLAQILLNLTNNAAKFTSSGTIVLGVGLEARDETSATLRFEVTDTGIGMETEQFERLFQAFSQGDSTTTRRYGGSGLGLAIAKALTELMGGTIGVTSEIGTGSRFHISVRFNLPGEAIGAEVPAGEARGGIGVLVIDDCAEAREHIGRAWKAAGVTVSTAADRATAEAQLRTREDPVDLVLLDQGLASPDAVGSLSAALNTPPSGNAGSRNRFLLIAVSGHQETAETAIAAADGSLPKAATPAQIEGVLSTLRGKTAGKAPAAAPVEPTLLSILSGLHVLLAEDNVTNQRVAREQLELVGVEVTIAENGRRAVEEVRRAAPDKFAAILMDLQMPELDGLSAAREIRADPAFADLPIIAMTANAFDEDRDNSKAAGMVEHIAKPVSSEKLYAVLAKHVRRGEK</sequence>
<evidence type="ECO:0000256" key="8">
    <source>
        <dbReference type="ARBA" id="ARBA00023012"/>
    </source>
</evidence>
<dbReference type="InterPro" id="IPR003661">
    <property type="entry name" value="HisK_dim/P_dom"/>
</dbReference>
<dbReference type="SMART" id="SM00387">
    <property type="entry name" value="HATPase_c"/>
    <property type="match status" value="1"/>
</dbReference>
<dbReference type="SUPFAM" id="SSF55785">
    <property type="entry name" value="PYP-like sensor domain (PAS domain)"/>
    <property type="match status" value="1"/>
</dbReference>
<feature type="modified residue" description="4-aspartylphosphate" evidence="11">
    <location>
        <position position="712"/>
    </location>
</feature>
<dbReference type="Gene3D" id="3.40.50.2300">
    <property type="match status" value="2"/>
</dbReference>
<dbReference type="Gene3D" id="3.30.450.40">
    <property type="match status" value="1"/>
</dbReference>
<dbReference type="InterPro" id="IPR003018">
    <property type="entry name" value="GAF"/>
</dbReference>
<dbReference type="InterPro" id="IPR036890">
    <property type="entry name" value="HATPase_C_sf"/>
</dbReference>
<evidence type="ECO:0000256" key="7">
    <source>
        <dbReference type="ARBA" id="ARBA00022840"/>
    </source>
</evidence>
<dbReference type="FunFam" id="1.10.287.130:FF:000002">
    <property type="entry name" value="Two-component osmosensing histidine kinase"/>
    <property type="match status" value="1"/>
</dbReference>
<keyword evidence="8" id="KW-0902">Two-component regulatory system</keyword>